<keyword evidence="5 6" id="KW-0472">Membrane</keyword>
<keyword evidence="3 6" id="KW-0812">Transmembrane</keyword>
<keyword evidence="4 6" id="KW-1133">Transmembrane helix</keyword>
<protein>
    <submittedName>
        <fullName evidence="7">YbhN family protein</fullName>
    </submittedName>
</protein>
<evidence type="ECO:0000256" key="6">
    <source>
        <dbReference type="SAM" id="Phobius"/>
    </source>
</evidence>
<feature type="transmembrane region" description="Helical" evidence="6">
    <location>
        <begin position="292"/>
        <end position="314"/>
    </location>
</feature>
<dbReference type="NCBIfam" id="TIGR00374">
    <property type="entry name" value="flippase-like domain"/>
    <property type="match status" value="1"/>
</dbReference>
<comment type="subcellular location">
    <subcellularLocation>
        <location evidence="1">Cell membrane</location>
        <topology evidence="1">Multi-pass membrane protein</topology>
    </subcellularLocation>
</comment>
<evidence type="ECO:0000256" key="2">
    <source>
        <dbReference type="ARBA" id="ARBA00022475"/>
    </source>
</evidence>
<dbReference type="InterPro" id="IPR022791">
    <property type="entry name" value="L-PG_synthase/AglD"/>
</dbReference>
<dbReference type="RefSeq" id="WP_379874610.1">
    <property type="nucleotide sequence ID" value="NZ_JBHUIP010000003.1"/>
</dbReference>
<evidence type="ECO:0000313" key="7">
    <source>
        <dbReference type="EMBL" id="MFD2261694.1"/>
    </source>
</evidence>
<feature type="transmembrane region" description="Helical" evidence="6">
    <location>
        <begin position="132"/>
        <end position="149"/>
    </location>
</feature>
<dbReference type="EMBL" id="JBHUIP010000003">
    <property type="protein sequence ID" value="MFD2261694.1"/>
    <property type="molecule type" value="Genomic_DNA"/>
</dbReference>
<dbReference type="PANTHER" id="PTHR39087:SF2">
    <property type="entry name" value="UPF0104 MEMBRANE PROTEIN MJ1595"/>
    <property type="match status" value="1"/>
</dbReference>
<feature type="transmembrane region" description="Helical" evidence="6">
    <location>
        <begin position="268"/>
        <end position="286"/>
    </location>
</feature>
<name>A0ABW5DLA4_9PROT</name>
<dbReference type="Proteomes" id="UP001597295">
    <property type="component" value="Unassembled WGS sequence"/>
</dbReference>
<comment type="caution">
    <text evidence="7">The sequence shown here is derived from an EMBL/GenBank/DDBJ whole genome shotgun (WGS) entry which is preliminary data.</text>
</comment>
<feature type="transmembrane region" description="Helical" evidence="6">
    <location>
        <begin position="239"/>
        <end position="261"/>
    </location>
</feature>
<evidence type="ECO:0000256" key="1">
    <source>
        <dbReference type="ARBA" id="ARBA00004651"/>
    </source>
</evidence>
<keyword evidence="2" id="KW-1003">Cell membrane</keyword>
<accession>A0ABW5DLA4</accession>
<evidence type="ECO:0000313" key="8">
    <source>
        <dbReference type="Proteomes" id="UP001597295"/>
    </source>
</evidence>
<dbReference type="Pfam" id="PF03706">
    <property type="entry name" value="LPG_synthase_TM"/>
    <property type="match status" value="1"/>
</dbReference>
<proteinExistence type="predicted"/>
<keyword evidence="8" id="KW-1185">Reference proteome</keyword>
<feature type="transmembrane region" description="Helical" evidence="6">
    <location>
        <begin position="201"/>
        <end position="227"/>
    </location>
</feature>
<evidence type="ECO:0000256" key="5">
    <source>
        <dbReference type="ARBA" id="ARBA00023136"/>
    </source>
</evidence>
<evidence type="ECO:0000256" key="3">
    <source>
        <dbReference type="ARBA" id="ARBA00022692"/>
    </source>
</evidence>
<organism evidence="7 8">
    <name type="scientific">Lacibacterium aquatile</name>
    <dbReference type="NCBI Taxonomy" id="1168082"/>
    <lineage>
        <taxon>Bacteria</taxon>
        <taxon>Pseudomonadati</taxon>
        <taxon>Pseudomonadota</taxon>
        <taxon>Alphaproteobacteria</taxon>
        <taxon>Rhodospirillales</taxon>
        <taxon>Rhodospirillaceae</taxon>
    </lineage>
</organism>
<sequence length="324" mass="35039">MSEKMGDGRLKRLEFAVILAVIAFVAIMGGVAIWRGADQILAHVYSVPGTIIAALLGLSVFNYAVRAIRWHVFSTSLGVRLPFFQNASIFVGGFALTTTPGKAGEALRLWLLEKGYGYSYSRVTPLFVGDRLSDMLAILVLCIAGVGAFSAYANWIFAIAVGMTLVMIPFLRPATLDWVVNRLWGLVGRRKPRLFAKIRAALRGTAALFTPKLFGTGFALALIGWLAEAWSFQLLLQALGYNLSLLQAMFVFTFALIAGTLSMLPGGLGGAEAVMMALLTSLGVGFDEALAATVIIRLTTLWFSTALGFAVLPWPLRRARRGRA</sequence>
<feature type="transmembrane region" description="Helical" evidence="6">
    <location>
        <begin position="40"/>
        <end position="65"/>
    </location>
</feature>
<gene>
    <name evidence="7" type="ORF">ACFSM5_02265</name>
</gene>
<feature type="transmembrane region" description="Helical" evidence="6">
    <location>
        <begin position="12"/>
        <end position="34"/>
    </location>
</feature>
<dbReference type="PANTHER" id="PTHR39087">
    <property type="entry name" value="UPF0104 MEMBRANE PROTEIN MJ1595"/>
    <property type="match status" value="1"/>
</dbReference>
<reference evidence="8" key="1">
    <citation type="journal article" date="2019" name="Int. J. Syst. Evol. Microbiol.">
        <title>The Global Catalogue of Microorganisms (GCM) 10K type strain sequencing project: providing services to taxonomists for standard genome sequencing and annotation.</title>
        <authorList>
            <consortium name="The Broad Institute Genomics Platform"/>
            <consortium name="The Broad Institute Genome Sequencing Center for Infectious Disease"/>
            <person name="Wu L."/>
            <person name="Ma J."/>
        </authorList>
    </citation>
    <scope>NUCLEOTIDE SEQUENCE [LARGE SCALE GENOMIC DNA]</scope>
    <source>
        <strain evidence="8">CGMCC 1.19062</strain>
    </source>
</reference>
<evidence type="ECO:0000256" key="4">
    <source>
        <dbReference type="ARBA" id="ARBA00022989"/>
    </source>
</evidence>